<dbReference type="SUPFAM" id="SSF56601">
    <property type="entry name" value="beta-lactamase/transpeptidase-like"/>
    <property type="match status" value="1"/>
</dbReference>
<dbReference type="EMBL" id="FZQA01000008">
    <property type="protein sequence ID" value="SNT75565.1"/>
    <property type="molecule type" value="Genomic_DNA"/>
</dbReference>
<reference evidence="3 4" key="1">
    <citation type="submission" date="2017-07" db="EMBL/GenBank/DDBJ databases">
        <authorList>
            <person name="Sun Z.S."/>
            <person name="Albrecht U."/>
            <person name="Echele G."/>
            <person name="Lee C.C."/>
        </authorList>
    </citation>
    <scope>NUCLEOTIDE SEQUENCE [LARGE SCALE GENOMIC DNA]</scope>
    <source>
        <strain evidence="3 4">CGMCC 1.12710</strain>
    </source>
</reference>
<dbReference type="Proteomes" id="UP000198346">
    <property type="component" value="Unassembled WGS sequence"/>
</dbReference>
<dbReference type="PANTHER" id="PTHR43283:SF3">
    <property type="entry name" value="BETA-LACTAMASE FAMILY PROTEIN (AFU_ORTHOLOGUE AFUA_5G07500)"/>
    <property type="match status" value="1"/>
</dbReference>
<accession>A0A239PZ92</accession>
<dbReference type="PANTHER" id="PTHR43283">
    <property type="entry name" value="BETA-LACTAMASE-RELATED"/>
    <property type="match status" value="1"/>
</dbReference>
<dbReference type="InterPro" id="IPR012338">
    <property type="entry name" value="Beta-lactam/transpept-like"/>
</dbReference>
<evidence type="ECO:0000313" key="3">
    <source>
        <dbReference type="EMBL" id="SNT75565.1"/>
    </source>
</evidence>
<dbReference type="InterPro" id="IPR001466">
    <property type="entry name" value="Beta-lactam-related"/>
</dbReference>
<proteinExistence type="predicted"/>
<feature type="signal peptide" evidence="1">
    <location>
        <begin position="1"/>
        <end position="20"/>
    </location>
</feature>
<feature type="chain" id="PRO_5012421545" evidence="1">
    <location>
        <begin position="21"/>
        <end position="431"/>
    </location>
</feature>
<gene>
    <name evidence="3" type="ORF">SAMN06297382_2816</name>
</gene>
<sequence>MRLQAAILASFAAIALTACAGETPAPESAAASVDQARGISQDRLARIEAVLQDEVDAGKRAGFVAVVAHRGKIVYETAVGLADRENAVPMSQATRFRIASMTKPLVTAALMQLVEDGEVLLSDPVSRYIPAFAEARVALSHERDENGEIPTEPLKRPITVHHVLTHMGGIGYLFDYETDLGRLYLDNNLYFMEGDLAARVARLAELPLYEQPGEVWRYSYGTDIAGRIVEVASGQTLEAFMRARLFEPLGMSDTEFFLDESDLDRLAVVYAFDEEGRLVPSKGGDFAPDPNAGGFGWASGGAGLVATARDYMRFCLMLLNGGELDGARVLSPATVRLMLEPHAPVEATFDEWRRSNTTFALGGYIIRSPGLTGSTDAPGQWGWGGYYDTSFFISPADDLAVAVMAQREPGPRDPGSRAGELVKAIAFGALE</sequence>
<keyword evidence="4" id="KW-1185">Reference proteome</keyword>
<dbReference type="AlphaFoldDB" id="A0A239PZ92"/>
<dbReference type="PROSITE" id="PS51257">
    <property type="entry name" value="PROKAR_LIPOPROTEIN"/>
    <property type="match status" value="1"/>
</dbReference>
<dbReference type="Gene3D" id="3.40.710.10">
    <property type="entry name" value="DD-peptidase/beta-lactamase superfamily"/>
    <property type="match status" value="1"/>
</dbReference>
<dbReference type="Pfam" id="PF00144">
    <property type="entry name" value="Beta-lactamase"/>
    <property type="match status" value="1"/>
</dbReference>
<evidence type="ECO:0000313" key="4">
    <source>
        <dbReference type="Proteomes" id="UP000198346"/>
    </source>
</evidence>
<organism evidence="3 4">
    <name type="scientific">Amphiplicatus metriothermophilus</name>
    <dbReference type="NCBI Taxonomy" id="1519374"/>
    <lineage>
        <taxon>Bacteria</taxon>
        <taxon>Pseudomonadati</taxon>
        <taxon>Pseudomonadota</taxon>
        <taxon>Alphaproteobacteria</taxon>
        <taxon>Parvularculales</taxon>
        <taxon>Parvularculaceae</taxon>
        <taxon>Amphiplicatus</taxon>
    </lineage>
</organism>
<evidence type="ECO:0000259" key="2">
    <source>
        <dbReference type="Pfam" id="PF00144"/>
    </source>
</evidence>
<dbReference type="InterPro" id="IPR050789">
    <property type="entry name" value="Diverse_Enzym_Activities"/>
</dbReference>
<protein>
    <submittedName>
        <fullName evidence="3">CubicO group peptidase, beta-lactamase class C family</fullName>
    </submittedName>
</protein>
<feature type="domain" description="Beta-lactamase-related" evidence="2">
    <location>
        <begin position="48"/>
        <end position="418"/>
    </location>
</feature>
<evidence type="ECO:0000256" key="1">
    <source>
        <dbReference type="SAM" id="SignalP"/>
    </source>
</evidence>
<name>A0A239PZ92_9PROT</name>
<dbReference type="OrthoDB" id="9808046at2"/>
<keyword evidence="1" id="KW-0732">Signal</keyword>
<dbReference type="RefSeq" id="WP_089413227.1">
    <property type="nucleotide sequence ID" value="NZ_FZQA01000008.1"/>
</dbReference>